<dbReference type="Pfam" id="PF01266">
    <property type="entry name" value="DAO"/>
    <property type="match status" value="1"/>
</dbReference>
<comment type="caution">
    <text evidence="3">The sequence shown here is derived from an EMBL/GenBank/DDBJ whole genome shotgun (WGS) entry which is preliminary data.</text>
</comment>
<protein>
    <recommendedName>
        <fullName evidence="2">FAD dependent oxidoreductase domain-containing protein</fullName>
    </recommendedName>
</protein>
<dbReference type="SUPFAM" id="SSF51905">
    <property type="entry name" value="FAD/NAD(P)-binding domain"/>
    <property type="match status" value="1"/>
</dbReference>
<name>A0ABR9EG25_9GAMM</name>
<dbReference type="Gene3D" id="3.30.9.10">
    <property type="entry name" value="D-Amino Acid Oxidase, subunit A, domain 2"/>
    <property type="match status" value="1"/>
</dbReference>
<evidence type="ECO:0000256" key="1">
    <source>
        <dbReference type="ARBA" id="ARBA00023002"/>
    </source>
</evidence>
<keyword evidence="1" id="KW-0560">Oxidoreductase</keyword>
<evidence type="ECO:0000313" key="4">
    <source>
        <dbReference type="Proteomes" id="UP000615755"/>
    </source>
</evidence>
<evidence type="ECO:0000313" key="3">
    <source>
        <dbReference type="EMBL" id="MBE0368688.1"/>
    </source>
</evidence>
<accession>A0ABR9EG25</accession>
<proteinExistence type="predicted"/>
<dbReference type="PANTHER" id="PTHR13847">
    <property type="entry name" value="SARCOSINE DEHYDROGENASE-RELATED"/>
    <property type="match status" value="1"/>
</dbReference>
<dbReference type="EMBL" id="AQGV01000012">
    <property type="protein sequence ID" value="MBE0368688.1"/>
    <property type="molecule type" value="Genomic_DNA"/>
</dbReference>
<evidence type="ECO:0000259" key="2">
    <source>
        <dbReference type="Pfam" id="PF01266"/>
    </source>
</evidence>
<dbReference type="PANTHER" id="PTHR13847:SF285">
    <property type="entry name" value="FAD DEPENDENT OXIDOREDUCTASE DOMAIN-CONTAINING PROTEIN"/>
    <property type="match status" value="1"/>
</dbReference>
<dbReference type="InterPro" id="IPR006076">
    <property type="entry name" value="FAD-dep_OxRdtase"/>
</dbReference>
<gene>
    <name evidence="3" type="ORF">PAUR_a2352</name>
</gene>
<dbReference type="RefSeq" id="WP_192507929.1">
    <property type="nucleotide sequence ID" value="NZ_AQGV01000012.1"/>
</dbReference>
<reference evidence="3 4" key="1">
    <citation type="submission" date="2015-03" db="EMBL/GenBank/DDBJ databases">
        <title>Genome sequence of Pseudoalteromonas aurantia.</title>
        <authorList>
            <person name="Xie B.-B."/>
            <person name="Rong J.-C."/>
            <person name="Qin Q.-L."/>
            <person name="Zhang Y.-Z."/>
        </authorList>
    </citation>
    <scope>NUCLEOTIDE SEQUENCE [LARGE SCALE GENOMIC DNA]</scope>
    <source>
        <strain evidence="3 4">208</strain>
    </source>
</reference>
<organism evidence="3 4">
    <name type="scientific">Pseudoalteromonas aurantia 208</name>
    <dbReference type="NCBI Taxonomy" id="1314867"/>
    <lineage>
        <taxon>Bacteria</taxon>
        <taxon>Pseudomonadati</taxon>
        <taxon>Pseudomonadota</taxon>
        <taxon>Gammaproteobacteria</taxon>
        <taxon>Alteromonadales</taxon>
        <taxon>Pseudoalteromonadaceae</taxon>
        <taxon>Pseudoalteromonas</taxon>
    </lineage>
</organism>
<dbReference type="Gene3D" id="3.50.50.60">
    <property type="entry name" value="FAD/NAD(P)-binding domain"/>
    <property type="match status" value="1"/>
</dbReference>
<keyword evidence="4" id="KW-1185">Reference proteome</keyword>
<dbReference type="InterPro" id="IPR036188">
    <property type="entry name" value="FAD/NAD-bd_sf"/>
</dbReference>
<feature type="domain" description="FAD dependent oxidoreductase" evidence="2">
    <location>
        <begin position="31"/>
        <end position="391"/>
    </location>
</feature>
<sequence length="468" mass="51713">MRFTPFWFDEAISEADIRSALPLRQNIDTNICIIGGGFTGLWTAINLKQSQPELDVVIIEKDLCGQGASGRNGGAMLTWSTKFASLIKHMEIEQAAFLVKSSEQAVHDIKAFTEQYGITCDCRIDGTYYTASNAAQKSGFAPILSLLDTHHLNAWQAVDESNLAKTGSPANLSAIYSPNAGSVQPAKLVRGLLRVAKKLGVKVFENTQYLGYQAGETIQITTSGGVVRANKLLFSVNAWLPSLMSEFKRAVVLVSSDMVISKPDPERLASMSLAHGAPIIDNRIFVNYYRSTSTGRLMLGKGGNYISFANKVTKRFDQPSQYLDIMQHYWQHFFKNSGLEIERSWTGPSDRSVTGLPFFGYLPRQTNVFYGSGYSGNGVVQSYLGGKILSSLMLNKHDKWQRCALVNQTLSQFPIEPVRTCGAYVVRNAIRRKEYAEDRGHLPKLWDVHLSKLSGSAAKVDPNLKATS</sequence>
<dbReference type="Proteomes" id="UP000615755">
    <property type="component" value="Unassembled WGS sequence"/>
</dbReference>